<feature type="transmembrane region" description="Helical" evidence="10">
    <location>
        <begin position="297"/>
        <end position="323"/>
    </location>
</feature>
<dbReference type="AlphaFoldDB" id="A0A8S1ZT73"/>
<name>A0A8S1ZT73_ARAAE</name>
<evidence type="ECO:0000256" key="2">
    <source>
        <dbReference type="ARBA" id="ARBA00007779"/>
    </source>
</evidence>
<dbReference type="Proteomes" id="UP000682877">
    <property type="component" value="Chromosome 2"/>
</dbReference>
<comment type="subcellular location">
    <subcellularLocation>
        <location evidence="1">Membrane</location>
        <topology evidence="1">Multi-pass membrane protein</topology>
    </subcellularLocation>
</comment>
<evidence type="ECO:0000259" key="12">
    <source>
        <dbReference type="PROSITE" id="PS50866"/>
    </source>
</evidence>
<keyword evidence="11" id="KW-0732">Signal</keyword>
<organism evidence="13 14">
    <name type="scientific">Arabidopsis arenosa</name>
    <name type="common">Sand rock-cress</name>
    <name type="synonym">Cardaminopsis arenosa</name>
    <dbReference type="NCBI Taxonomy" id="38785"/>
    <lineage>
        <taxon>Eukaryota</taxon>
        <taxon>Viridiplantae</taxon>
        <taxon>Streptophyta</taxon>
        <taxon>Embryophyta</taxon>
        <taxon>Tracheophyta</taxon>
        <taxon>Spermatophyta</taxon>
        <taxon>Magnoliopsida</taxon>
        <taxon>eudicotyledons</taxon>
        <taxon>Gunneridae</taxon>
        <taxon>Pentapetalae</taxon>
        <taxon>rosids</taxon>
        <taxon>malvids</taxon>
        <taxon>Brassicales</taxon>
        <taxon>Brassicaceae</taxon>
        <taxon>Camelineae</taxon>
        <taxon>Arabidopsis</taxon>
    </lineage>
</organism>
<feature type="transmembrane region" description="Helical" evidence="10">
    <location>
        <begin position="182"/>
        <end position="202"/>
    </location>
</feature>
<dbReference type="Pfam" id="PF13967">
    <property type="entry name" value="RSN1_TM"/>
    <property type="match status" value="1"/>
</dbReference>
<reference evidence="13" key="1">
    <citation type="submission" date="2021-01" db="EMBL/GenBank/DDBJ databases">
        <authorList>
            <person name="Bezrukov I."/>
        </authorList>
    </citation>
    <scope>NUCLEOTIDE SEQUENCE</scope>
</reference>
<dbReference type="InterPro" id="IPR032880">
    <property type="entry name" value="CSC1/OSCA1-like_N"/>
</dbReference>
<evidence type="ECO:0000256" key="10">
    <source>
        <dbReference type="SAM" id="Phobius"/>
    </source>
</evidence>
<keyword evidence="6 10" id="KW-1133">Transmembrane helix</keyword>
<keyword evidence="7" id="KW-0406">Ion transport</keyword>
<dbReference type="PROSITE" id="PS50866">
    <property type="entry name" value="GOLD"/>
    <property type="match status" value="1"/>
</dbReference>
<feature type="transmembrane region" description="Helical" evidence="10">
    <location>
        <begin position="559"/>
        <end position="582"/>
    </location>
</feature>
<dbReference type="PANTHER" id="PTHR13018">
    <property type="entry name" value="PROBABLE MEMBRANE PROTEIN DUF221-RELATED"/>
    <property type="match status" value="1"/>
</dbReference>
<feature type="transmembrane region" description="Helical" evidence="10">
    <location>
        <begin position="214"/>
        <end position="239"/>
    </location>
</feature>
<feature type="transmembrane region" description="Helical" evidence="10">
    <location>
        <begin position="655"/>
        <end position="675"/>
    </location>
</feature>
<dbReference type="InterPro" id="IPR003864">
    <property type="entry name" value="CSC1/OSCA1-like_7TM"/>
</dbReference>
<dbReference type="InterPro" id="IPR009038">
    <property type="entry name" value="GOLD_dom"/>
</dbReference>
<feature type="transmembrane region" description="Helical" evidence="10">
    <location>
        <begin position="359"/>
        <end position="378"/>
    </location>
</feature>
<feature type="signal peptide" evidence="11">
    <location>
        <begin position="1"/>
        <end position="24"/>
    </location>
</feature>
<evidence type="ECO:0000256" key="8">
    <source>
        <dbReference type="ARBA" id="ARBA00023136"/>
    </source>
</evidence>
<keyword evidence="9" id="KW-0407">Ion channel</keyword>
<proteinExistence type="inferred from homology"/>
<keyword evidence="14" id="KW-1185">Reference proteome</keyword>
<sequence length="923" mass="105826">MFLQSQKLWKMLLILAIWSPISHSLHFDLHSGRTKCIAEDIKSNSMTVGKYNIDNPHEGQALPQSHKISVKVTSNSGNNYHHAEQVDSGQFAFSAIEAGDYMACFTAVDHKPEVSLSIDFEWKTGVQSKSWANVAKKSQVEVMEFEVKSLLDTVNSIHEEMYYLRDREEEMQDLNRSTNTKMAWLSVLSFFVCIGVAGMQFLHLKTFFEKKKMLLSALLMSVGINSCLCVLFFILYSVLRKQPHNYEVFLPRRLADGTSKRRRNKVARYIPSVKWIWKSWRPTEKELMEASGLDGVVFMRMITFSLKVFLFAGIIGVFVLLPVNCFGDQLTVIDYADWSANSLDLFSVANLKIRSQWLWVHFGAIYLVTAFVCCLLYFEFRYIALKRIEHFYSSKPQPEQFTILVRNIPSTDGSSVSDTVDRFFGESHFSTYLSHVVIHRTSKLRSVVDKAKKLYKQVKHKKPVKKKPMRFFSRRDTPEGHYESVLQELEQDIRIGQAEVSAPGKEVRAAFVSFKSRYGAATALHMPQSINPTYWLTEPAPEPHDVHWPFFSASFMQKWLAKILVVFACLLLTILFLVPVVLVQGLTNLPALEFMFPFLTLILSMKVVSQIITGYLPSLILQTSLKVVPPIMEFLSSIQGHICHSDIQKSACNKVIWFTIWNVFFATVFSGSAFYKLSVILDPKEIPVKLAVAVPAQASFFIAYVVTTGWTDTLTELFRVVPFMVSYIKRSFEPSDDNEFVVPPMRYHRDTPRVLFFGLLGITYFFLAPLILPFILLYFCLAYIIYRNQFMNVYAPKFDTGGMFWPMIHYTMIFSLVLMQAIAIGLFALKKMELATYLLVPLPVCTLLFNEFCRKRFMPIFTAYPAEVLTKRDKEDRNDPRMPEFYNNLVSAYQDPALLPLRFSGSGSRNDSLTSPLLSSSEV</sequence>
<dbReference type="Pfam" id="PF14703">
    <property type="entry name" value="PHM7_cyt"/>
    <property type="match status" value="1"/>
</dbReference>
<dbReference type="Pfam" id="PF02714">
    <property type="entry name" value="RSN1_7TM"/>
    <property type="match status" value="1"/>
</dbReference>
<evidence type="ECO:0000256" key="4">
    <source>
        <dbReference type="ARBA" id="ARBA00022692"/>
    </source>
</evidence>
<evidence type="ECO:0000313" key="13">
    <source>
        <dbReference type="EMBL" id="CAE5963557.1"/>
    </source>
</evidence>
<evidence type="ECO:0000256" key="1">
    <source>
        <dbReference type="ARBA" id="ARBA00004141"/>
    </source>
</evidence>
<dbReference type="PANTHER" id="PTHR13018:SF104">
    <property type="entry name" value="ERD (EARLY-RESPONSIVE TO DEHYDRATION STRESS) FAMILY PROTEIN"/>
    <property type="match status" value="1"/>
</dbReference>
<dbReference type="Pfam" id="PF01105">
    <property type="entry name" value="EMP24_GP25L"/>
    <property type="match status" value="1"/>
</dbReference>
<feature type="transmembrane region" description="Helical" evidence="10">
    <location>
        <begin position="807"/>
        <end position="828"/>
    </location>
</feature>
<evidence type="ECO:0000256" key="9">
    <source>
        <dbReference type="ARBA" id="ARBA00023303"/>
    </source>
</evidence>
<keyword evidence="3" id="KW-0813">Transport</keyword>
<keyword evidence="4 10" id="KW-0812">Transmembrane</keyword>
<keyword evidence="5" id="KW-0106">Calcium</keyword>
<accession>A0A8S1ZT73</accession>
<evidence type="ECO:0000256" key="6">
    <source>
        <dbReference type="ARBA" id="ARBA00022989"/>
    </source>
</evidence>
<protein>
    <recommendedName>
        <fullName evidence="12">GOLD domain-containing protein</fullName>
    </recommendedName>
</protein>
<dbReference type="GO" id="GO:0005886">
    <property type="term" value="C:plasma membrane"/>
    <property type="evidence" value="ECO:0007669"/>
    <property type="project" value="TreeGrafter"/>
</dbReference>
<evidence type="ECO:0000256" key="3">
    <source>
        <dbReference type="ARBA" id="ARBA00022448"/>
    </source>
</evidence>
<evidence type="ECO:0000313" key="14">
    <source>
        <dbReference type="Proteomes" id="UP000682877"/>
    </source>
</evidence>
<feature type="chain" id="PRO_5035736654" description="GOLD domain-containing protein" evidence="11">
    <location>
        <begin position="25"/>
        <end position="923"/>
    </location>
</feature>
<feature type="domain" description="GOLD" evidence="12">
    <location>
        <begin position="34"/>
        <end position="149"/>
    </location>
</feature>
<keyword evidence="8 10" id="KW-0472">Membrane</keyword>
<comment type="similarity">
    <text evidence="2">Belongs to the CSC1 (TC 1.A.17) family.</text>
</comment>
<evidence type="ECO:0000256" key="11">
    <source>
        <dbReference type="SAM" id="SignalP"/>
    </source>
</evidence>
<feature type="transmembrane region" description="Helical" evidence="10">
    <location>
        <begin position="594"/>
        <end position="616"/>
    </location>
</feature>
<dbReference type="SMART" id="SM01190">
    <property type="entry name" value="EMP24_GP25L"/>
    <property type="match status" value="1"/>
</dbReference>
<gene>
    <name evidence="13" type="ORF">AARE701A_LOCUS4999</name>
</gene>
<evidence type="ECO:0000256" key="7">
    <source>
        <dbReference type="ARBA" id="ARBA00023065"/>
    </source>
</evidence>
<dbReference type="InterPro" id="IPR045122">
    <property type="entry name" value="Csc1-like"/>
</dbReference>
<evidence type="ECO:0000256" key="5">
    <source>
        <dbReference type="ARBA" id="ARBA00022837"/>
    </source>
</evidence>
<dbReference type="GO" id="GO:0005227">
    <property type="term" value="F:calcium-activated cation channel activity"/>
    <property type="evidence" value="ECO:0007669"/>
    <property type="project" value="InterPro"/>
</dbReference>
<feature type="transmembrane region" description="Helical" evidence="10">
    <location>
        <begin position="754"/>
        <end position="786"/>
    </location>
</feature>
<dbReference type="EMBL" id="LR999452">
    <property type="protein sequence ID" value="CAE5963557.1"/>
    <property type="molecule type" value="Genomic_DNA"/>
</dbReference>
<dbReference type="InterPro" id="IPR027815">
    <property type="entry name" value="CSC1/OSCA1-like_cyt"/>
</dbReference>